<feature type="compositionally biased region" description="Basic and acidic residues" evidence="7">
    <location>
        <begin position="1397"/>
        <end position="1406"/>
    </location>
</feature>
<evidence type="ECO:0000256" key="4">
    <source>
        <dbReference type="ARBA" id="ARBA00022741"/>
    </source>
</evidence>
<organism evidence="9 10">
    <name type="scientific">Piromyces finnis</name>
    <dbReference type="NCBI Taxonomy" id="1754191"/>
    <lineage>
        <taxon>Eukaryota</taxon>
        <taxon>Fungi</taxon>
        <taxon>Fungi incertae sedis</taxon>
        <taxon>Chytridiomycota</taxon>
        <taxon>Chytridiomycota incertae sedis</taxon>
        <taxon>Neocallimastigomycetes</taxon>
        <taxon>Neocallimastigales</taxon>
        <taxon>Neocallimastigaceae</taxon>
        <taxon>Piromyces</taxon>
    </lineage>
</organism>
<evidence type="ECO:0000256" key="6">
    <source>
        <dbReference type="ARBA" id="ARBA00022840"/>
    </source>
</evidence>
<feature type="region of interest" description="Disordered" evidence="7">
    <location>
        <begin position="1041"/>
        <end position="1074"/>
    </location>
</feature>
<keyword evidence="4" id="KW-0547">Nucleotide-binding</keyword>
<feature type="domain" description="Protein kinase" evidence="8">
    <location>
        <begin position="451"/>
        <end position="772"/>
    </location>
</feature>
<feature type="compositionally biased region" description="Basic residues" evidence="7">
    <location>
        <begin position="235"/>
        <end position="263"/>
    </location>
</feature>
<dbReference type="Proteomes" id="UP000193719">
    <property type="component" value="Unassembled WGS sequence"/>
</dbReference>
<evidence type="ECO:0000313" key="10">
    <source>
        <dbReference type="Proteomes" id="UP000193719"/>
    </source>
</evidence>
<dbReference type="PANTHER" id="PTHR44329:SF288">
    <property type="entry name" value="MITOGEN-ACTIVATED PROTEIN KINASE KINASE KINASE 20"/>
    <property type="match status" value="1"/>
</dbReference>
<dbReference type="PRINTS" id="PR00109">
    <property type="entry name" value="TYRKINASE"/>
</dbReference>
<feature type="region of interest" description="Disordered" evidence="7">
    <location>
        <begin position="1493"/>
        <end position="1546"/>
    </location>
</feature>
<dbReference type="InterPro" id="IPR051681">
    <property type="entry name" value="Ser/Thr_Kinases-Pseudokinases"/>
</dbReference>
<feature type="region of interest" description="Disordered" evidence="7">
    <location>
        <begin position="819"/>
        <end position="849"/>
    </location>
</feature>
<dbReference type="InterPro" id="IPR032675">
    <property type="entry name" value="LRR_dom_sf"/>
</dbReference>
<evidence type="ECO:0000256" key="7">
    <source>
        <dbReference type="SAM" id="MobiDB-lite"/>
    </source>
</evidence>
<dbReference type="InterPro" id="IPR011009">
    <property type="entry name" value="Kinase-like_dom_sf"/>
</dbReference>
<keyword evidence="10" id="KW-1185">Reference proteome</keyword>
<dbReference type="STRING" id="1754191.A0A1Y1V7K8"/>
<dbReference type="SUPFAM" id="SSF56112">
    <property type="entry name" value="Protein kinase-like (PK-like)"/>
    <property type="match status" value="1"/>
</dbReference>
<keyword evidence="5" id="KW-0418">Kinase</keyword>
<dbReference type="Pfam" id="PF13516">
    <property type="entry name" value="LRR_6"/>
    <property type="match status" value="2"/>
</dbReference>
<feature type="compositionally biased region" description="Polar residues" evidence="7">
    <location>
        <begin position="1512"/>
        <end position="1546"/>
    </location>
</feature>
<reference evidence="9 10" key="2">
    <citation type="submission" date="2016-08" db="EMBL/GenBank/DDBJ databases">
        <title>Pervasive Adenine N6-methylation of Active Genes in Fungi.</title>
        <authorList>
            <consortium name="DOE Joint Genome Institute"/>
            <person name="Mondo S.J."/>
            <person name="Dannebaum R.O."/>
            <person name="Kuo R.C."/>
            <person name="Labutti K."/>
            <person name="Haridas S."/>
            <person name="Kuo A."/>
            <person name="Salamov A."/>
            <person name="Ahrendt S.R."/>
            <person name="Lipzen A."/>
            <person name="Sullivan W."/>
            <person name="Andreopoulos W.B."/>
            <person name="Clum A."/>
            <person name="Lindquist E."/>
            <person name="Daum C."/>
            <person name="Ramamoorthy G.K."/>
            <person name="Gryganskyi A."/>
            <person name="Culley D."/>
            <person name="Magnuson J.K."/>
            <person name="James T.Y."/>
            <person name="O'Malley M.A."/>
            <person name="Stajich J.E."/>
            <person name="Spatafora J.W."/>
            <person name="Visel A."/>
            <person name="Grigoriev I.V."/>
        </authorList>
    </citation>
    <scope>NUCLEOTIDE SEQUENCE [LARGE SCALE GENOMIC DNA]</scope>
    <source>
        <strain evidence="10">finn</strain>
    </source>
</reference>
<dbReference type="Pfam" id="PF07714">
    <property type="entry name" value="PK_Tyr_Ser-Thr"/>
    <property type="match status" value="2"/>
</dbReference>
<dbReference type="PANTHER" id="PTHR44329">
    <property type="entry name" value="SERINE/THREONINE-PROTEIN KINASE TNNI3K-RELATED"/>
    <property type="match status" value="1"/>
</dbReference>
<feature type="compositionally biased region" description="Polar residues" evidence="7">
    <location>
        <begin position="1061"/>
        <end position="1074"/>
    </location>
</feature>
<evidence type="ECO:0000256" key="3">
    <source>
        <dbReference type="ARBA" id="ARBA00022737"/>
    </source>
</evidence>
<feature type="region of interest" description="Disordered" evidence="7">
    <location>
        <begin position="209"/>
        <end position="276"/>
    </location>
</feature>
<dbReference type="SUPFAM" id="SSF52047">
    <property type="entry name" value="RNI-like"/>
    <property type="match status" value="1"/>
</dbReference>
<keyword evidence="1" id="KW-0433">Leucine-rich repeat</keyword>
<dbReference type="InterPro" id="IPR000719">
    <property type="entry name" value="Prot_kinase_dom"/>
</dbReference>
<keyword evidence="3" id="KW-0677">Repeat</keyword>
<reference evidence="9 10" key="1">
    <citation type="submission" date="2016-08" db="EMBL/GenBank/DDBJ databases">
        <title>Genomes of anaerobic fungi encode conserved fungal cellulosomes for biomass hydrolysis.</title>
        <authorList>
            <consortium name="DOE Joint Genome Institute"/>
            <person name="Haitjema C.H."/>
            <person name="Gilmore S.P."/>
            <person name="Henske J.K."/>
            <person name="Solomon K.V."/>
            <person name="De Groot R."/>
            <person name="Kuo A."/>
            <person name="Mondo S.J."/>
            <person name="Salamov A.A."/>
            <person name="Labutti K."/>
            <person name="Zhao Z."/>
            <person name="Chiniquy J."/>
            <person name="Barry K."/>
            <person name="Brewer H.M."/>
            <person name="Purvine S.O."/>
            <person name="Wright A.T."/>
            <person name="Boxma B."/>
            <person name="Van Alen T."/>
            <person name="Hackstein J.H."/>
            <person name="Baker S.E."/>
            <person name="Grigoriev I.V."/>
            <person name="O'Malley M.A."/>
        </authorList>
    </citation>
    <scope>NUCLEOTIDE SEQUENCE [LARGE SCALE GENOMIC DNA]</scope>
    <source>
        <strain evidence="10">finn</strain>
    </source>
</reference>
<feature type="compositionally biased region" description="Basic and acidic residues" evidence="7">
    <location>
        <begin position="1456"/>
        <end position="1475"/>
    </location>
</feature>
<dbReference type="SMART" id="SM00368">
    <property type="entry name" value="LRR_RI"/>
    <property type="match status" value="6"/>
</dbReference>
<feature type="region of interest" description="Disordered" evidence="7">
    <location>
        <begin position="149"/>
        <end position="169"/>
    </location>
</feature>
<evidence type="ECO:0000313" key="9">
    <source>
        <dbReference type="EMBL" id="ORX48447.1"/>
    </source>
</evidence>
<feature type="region of interest" description="Disordered" evidence="7">
    <location>
        <begin position="1393"/>
        <end position="1414"/>
    </location>
</feature>
<evidence type="ECO:0000256" key="5">
    <source>
        <dbReference type="ARBA" id="ARBA00022777"/>
    </source>
</evidence>
<keyword evidence="2" id="KW-0808">Transferase</keyword>
<dbReference type="GO" id="GO:0005524">
    <property type="term" value="F:ATP binding"/>
    <property type="evidence" value="ECO:0007669"/>
    <property type="project" value="UniProtKB-KW"/>
</dbReference>
<dbReference type="OrthoDB" id="2146423at2759"/>
<dbReference type="InterPro" id="IPR001245">
    <property type="entry name" value="Ser-Thr/Tyr_kinase_cat_dom"/>
</dbReference>
<feature type="region of interest" description="Disordered" evidence="7">
    <location>
        <begin position="1448"/>
        <end position="1475"/>
    </location>
</feature>
<dbReference type="GO" id="GO:0004674">
    <property type="term" value="F:protein serine/threonine kinase activity"/>
    <property type="evidence" value="ECO:0007669"/>
    <property type="project" value="TreeGrafter"/>
</dbReference>
<evidence type="ECO:0000256" key="2">
    <source>
        <dbReference type="ARBA" id="ARBA00022679"/>
    </source>
</evidence>
<gene>
    <name evidence="9" type="ORF">BCR36DRAFT_354816</name>
</gene>
<keyword evidence="6" id="KW-0067">ATP-binding</keyword>
<evidence type="ECO:0000259" key="8">
    <source>
        <dbReference type="PROSITE" id="PS50011"/>
    </source>
</evidence>
<proteinExistence type="predicted"/>
<evidence type="ECO:0000256" key="1">
    <source>
        <dbReference type="ARBA" id="ARBA00022614"/>
    </source>
</evidence>
<comment type="caution">
    <text evidence="9">The sequence shown here is derived from an EMBL/GenBank/DDBJ whole genome shotgun (WGS) entry which is preliminary data.</text>
</comment>
<dbReference type="EMBL" id="MCFH01000027">
    <property type="protein sequence ID" value="ORX48447.1"/>
    <property type="molecule type" value="Genomic_DNA"/>
</dbReference>
<protein>
    <recommendedName>
        <fullName evidence="8">Protein kinase domain-containing protein</fullName>
    </recommendedName>
</protein>
<dbReference type="PROSITE" id="PS50011">
    <property type="entry name" value="PROTEIN_KINASE_DOM"/>
    <property type="match status" value="1"/>
</dbReference>
<sequence length="2002" mass="226855">MRIGGHLNSYLRYGYLRRLLHPLEQEREFIFYTDQLCSIAQFFGFYLIEGQQRLREDEEDQLIDFAEFTQVLESVQGNDAKLLSFLGLDVDPTAFPDVLHALENAIQMNGVSSNKIVTIDLKNEHLLSNTRILTFISNQLSQINRHLISTGQSQGPSQGLSQGQTLTNPYEEMSDSYSKLSYDYVKPITPVLSGPNSNDLINSQDEKFVRKSGGNKSKNLTDFLGLNEPDNFINKKSRSRSRSRSRNKKASRSQSRSRNRSRNRSNQLDPNDDSEFIYETDLQYQERQMRQAITDVYNNKLNTQDNIGNKLPSSPVVRGRSRMIKDTINAQNQPLRINTNIKSNKSPFLKSGTTPTTATSLNFRQDNEEIKPVNLNILDYVDSEDSDEFDYSQHQHLINSNLNFHSSQGLNSKVGYTQSSPLYAPQEIYASKLENNCLIIDTQLQLKYVYYELLRIGGNEVSSYIKQAWKIPFWDLEFWDMIESTLISKIYRGIWHFTEVAVKEIDITLDTPELQQQFKNYVENWYSLRHPHIIPLLGASQTHNVPYVVMPYLSKGNLVQYLENDLDIPHLLSIILDISSGMQYLHSRKLIHGELMASNILIDNYGEPSICDLGFSKYFYFTAPTPTNSSATFTSVPTTPVSSVGNESPLELSDEVTKRSNNSYINRKINRYIRWTANEIQDNYVCTFASDVYSFGMLCYEIFSGGDIPFSDIPEKIIPEAVKSGKRPNRPPYCPDEIWELMQECWHVNPDRRPSFYEISQRLMQIKTHYKIVYSNADMILPKSTLLSSSPEESFYAKNYNKSNSMSWMNSPAPSLTFNHPNDLYPKSPLIPNNQNQNQNHNDREDRSNNSLLFSSKHASIDSGFSMNSINALPSNIANINMNAYDSESVTGHGKVAGINMNINDSSSIGSGNFNPMPYHDNVKPQRVGSVNSQKISPYMKAALMNSYMVPNGNYNTDESPISGINLNKLGPTTPLNYLQQLRNDEENSNINKFNESRVTNIPLSPSTTTDSDEVYESLNRNEMNGISIVDKSIHNGYSPNSSINNRYTRRSPSLKIPSPNMKSFSPSMKQQRNSNIYPSPKLSSSLNANIIKIIPTSSSTNPILSHRPPTMTLRQNSHDSYQSLSENDNVSGSPLLYYNNNSPAHARKRNSALQNEIQFPNIKNSEVKDVDQYISKHLIMTKDNGIIDIDLNNDQFIQQIENLDMTDNFLAKRNSETQQSREYIEKVLKKVSSIRKEYEVSFSEGNENEDIAAEERHNVQIVSINDIIPSENTAKSEVLPVQYPPMQPLPTQPPPPPPPIMQDVVPNNNIYNDQVQYYNKMVNEKIKVVSPQMIQQRKPYNDGGLDELSRISSKRSMVVSKSPSSIDILPLPQNADANENITTMPTISTVLSKSDSINERSDKKATPSSSSVQIQALSQLTKQLKRASFQLLMESENEESILKYYNEKEEEESNSEEKTSHKPINEINRSKSFESDFKPKNKERIVKSNSTNLSRKGQGDEIRGILRKSTKSNALTTSHSESNAVSEENNGISEEFNTVESSSSKKNGIVGILKTTNNTIRNDTESHRDIGVKSNMTMVDKNKNMLDSVCEKHHTNNTTSAATNTVRFALDDDISSRESMDEFDLKGMTADSMDQIANMLVNEEGEIKFDTKQQIMFHKKKLEECINELRYRIGDNQVKECIREETIEINTYSWSDLSFKRTSIRILIDIIKHTFAKNVILKDCRFSDLAAKCIAMAVKKNPYIKRLDITFCSKWARTQTDPITNILNYDSARYDSAWVLSKLVGPKAASAFANMLQVNTTLKVLQLRNASFGDTGVALIAKALQTNHVLERLEINNCCTAEYGSHALAESLKINKSLQTLNLSQNPLSDRGGIAIVNALQENSTLKALILHRCTLSSSKFCDSLSKTLKVNQSLVEIDMGSNSFSKDGIKFIADGLSHNSTLSILKLEDCNLSKKCVNILSKALDNEQNKTELHLGSVLKFWDKKEVFNKRILFHKEQFA</sequence>
<dbReference type="Gene3D" id="1.10.510.10">
    <property type="entry name" value="Transferase(Phosphotransferase) domain 1"/>
    <property type="match status" value="1"/>
</dbReference>
<name>A0A1Y1V7K8_9FUNG</name>
<dbReference type="Gene3D" id="3.80.10.10">
    <property type="entry name" value="Ribonuclease Inhibitor"/>
    <property type="match status" value="3"/>
</dbReference>
<accession>A0A1Y1V7K8</accession>
<feature type="compositionally biased region" description="Low complexity" evidence="7">
    <location>
        <begin position="149"/>
        <end position="166"/>
    </location>
</feature>
<dbReference type="InterPro" id="IPR001611">
    <property type="entry name" value="Leu-rich_rpt"/>
</dbReference>